<dbReference type="GO" id="GO:0005884">
    <property type="term" value="C:actin filament"/>
    <property type="evidence" value="ECO:0007669"/>
    <property type="project" value="TreeGrafter"/>
</dbReference>
<feature type="compositionally biased region" description="Polar residues" evidence="1">
    <location>
        <begin position="298"/>
        <end position="313"/>
    </location>
</feature>
<proteinExistence type="predicted"/>
<feature type="region of interest" description="Disordered" evidence="1">
    <location>
        <begin position="1706"/>
        <end position="1796"/>
    </location>
</feature>
<feature type="compositionally biased region" description="Low complexity" evidence="1">
    <location>
        <begin position="1125"/>
        <end position="1140"/>
    </location>
</feature>
<feature type="compositionally biased region" description="Polar residues" evidence="1">
    <location>
        <begin position="468"/>
        <end position="484"/>
    </location>
</feature>
<feature type="compositionally biased region" description="Acidic residues" evidence="1">
    <location>
        <begin position="1300"/>
        <end position="1312"/>
    </location>
</feature>
<protein>
    <submittedName>
        <fullName evidence="2">Uncharacterized protein</fullName>
    </submittedName>
</protein>
<feature type="compositionally biased region" description="Low complexity" evidence="1">
    <location>
        <begin position="743"/>
        <end position="756"/>
    </location>
</feature>
<feature type="compositionally biased region" description="Low complexity" evidence="1">
    <location>
        <begin position="763"/>
        <end position="781"/>
    </location>
</feature>
<feature type="compositionally biased region" description="Basic residues" evidence="1">
    <location>
        <begin position="491"/>
        <end position="501"/>
    </location>
</feature>
<feature type="compositionally biased region" description="Acidic residues" evidence="1">
    <location>
        <begin position="1496"/>
        <end position="1509"/>
    </location>
</feature>
<gene>
    <name evidence="2" type="ORF">BDN70DRAFT_990950</name>
</gene>
<keyword evidence="3" id="KW-1185">Reference proteome</keyword>
<feature type="compositionally biased region" description="Acidic residues" evidence="1">
    <location>
        <begin position="1265"/>
        <end position="1279"/>
    </location>
</feature>
<dbReference type="GO" id="GO:0030833">
    <property type="term" value="P:regulation of actin filament polymerization"/>
    <property type="evidence" value="ECO:0007669"/>
    <property type="project" value="TreeGrafter"/>
</dbReference>
<dbReference type="Proteomes" id="UP000807469">
    <property type="component" value="Unassembled WGS sequence"/>
</dbReference>
<feature type="compositionally biased region" description="Low complexity" evidence="1">
    <location>
        <begin position="542"/>
        <end position="553"/>
    </location>
</feature>
<feature type="compositionally biased region" description="Basic and acidic residues" evidence="1">
    <location>
        <begin position="1198"/>
        <end position="1231"/>
    </location>
</feature>
<dbReference type="GO" id="GO:0051015">
    <property type="term" value="F:actin filament binding"/>
    <property type="evidence" value="ECO:0007669"/>
    <property type="project" value="TreeGrafter"/>
</dbReference>
<feature type="compositionally biased region" description="Polar residues" evidence="1">
    <location>
        <begin position="12"/>
        <end position="25"/>
    </location>
</feature>
<sequence>MASHHRPPPVSAASSTSMHSINTTNSSASAASPSARIRDLWRTYERSLIPQHTTMEHKTNAAHAAADQAYQRLPPSSRPTPAAHAADKAATARALRTAYSNKAVEGWHKRLADAGLKAEMWTDVTPDEMERIEMVLGAGLDGEGGEGSDEDLVVVQQPVELYTAPQASVSSASFNVLLAAPSLSTATRGSNVSAASTASYVSAASSASASSTGASYEFVKPSEFYSEEEDDDEYYPAGFGTPAPDPSDFLTSASASASEASDDERDPFRAWKSATSQSSPSNHSNHSSLQNSSASLQGNGPQQRHQRQNSISQGGWGGVSASSAASKPQNPWEEWNAGKNGTSSASASASVSASASLKPLPVSSSNPKGHHRTSSSKQPVSQPYIGPQLLTTDDPSTAHDGHDGGRGALSNGDNDEDNAAAALEFERFKLRTRMLKIVEFHAAAAAAEMRLAAEIWRVRRGIAGGDGSNPTNVASPTTNGNGKHTTTAKKPPTKGKTKATAKRGLFGDEDSEGENEDESHPSPSPPSSEPSPPPVTPSTLVLAHQRAMAALQAAKEEERKAIVREEREKRRAGMGMGARRAEGDENKSKEKEEKEKEVNGKANGKERRKGRSGTIVSGQPTGARANAHTQSSPPPALPVSEPTQNGGDEPWMDAMYRYAYADGPNSTSKGDEERVVKDALLGGRFKLDAILGGGAGAGEDAEVEKFLDGVMPPNKGAGWGGAYNRQQQQQQQQQQQSPTQDTPTATSFTSASSAAAAHRRRPSASFSSASSAAVAASSTPAPRALSRAAGVAGGHSGVYAPIPVRASPFGESSSDDDDHAPQNQWASASVNSGWGAANGNGNGHGQGDGSGYGERYAHTSTSHVPAQTHASWGVHSAPPNVSIVAPPLHALERELDPDIMAAFVEYSGVGAGRVSLNPSSSSASSSVNHSPLVGPGSTHHSPLVVGSSPSLGPAQGSIYGMENVSFGNGGAADAFGAPRRGRTRTMEPVQQDASSNNNNAHIYANAGAATRHTRNTSVSASGTGAHRSRSRSPTMTTPAMSRGLPLWAARMTGSSQPSQTHTETPAAPSRGPTATPISSGWTRKFQKPIVAAGTATPQPTPAAPQAASSMFSLKNPFGVADDADPASAPVQQQQQQQQQQSSWLAGLGGKGKSKVANALQQQAQMEAQESEVSLWEQVMQTKTGGGNGGGASTAAAAKAEKERAAAEKERFVAAEAREKEEKEREREKAAEKPTPAPPSASLANKKQTKKQRQAMLKKGVKVQEPEPEPEPEAEPEPEPEPVKQKPTASKPTNGYAHADEDADHNDDQDADDSAMFASAFSSSTSKSRALPIAPGRRRLDSLSQSAASGGWDSESASATTPRPPHKIPAHIAASMAAPPPFGLRPLMQTAQAQETTRPGTGMGTNSSNTGTIRPRAGSAATAWGAAVNGTFNPSNATGQNGQTGGGRLWGLFSGGGGSSSGDAAPTASGKAPAHNMWVPGGYEREEEQPQAAVAAVDDDGGGGEDEDEGGGGGGWMSMGNGRAQAEKTQTQQQQQQPASLAQRLRRGSEAAATSSPAPRVVGKAAASAASAPTPAATLPAGKKGRAAKKAAAKGKKVTVEEVPDEDTTHTRGESLPVDSRHILVDADGADDDGPVLEQPKPSVPPALYDSIISYTDEEDNRNKPAPRRSPPGADAWGNANDAWMSAGAKEIREANAKVEKAAAQNGGVWGASANGASKQRAAWGPSASEDTEEQGSLFFSAGRTGKAAAAQPTTNGGSLWGQKGKTKMSADAGGDEPAKPTIQNLKRNKAAGGKLF</sequence>
<dbReference type="PANTHER" id="PTHR10829">
    <property type="entry name" value="CORTACTIN AND DREBRIN"/>
    <property type="match status" value="1"/>
</dbReference>
<feature type="compositionally biased region" description="Low complexity" evidence="1">
    <location>
        <begin position="726"/>
        <end position="736"/>
    </location>
</feature>
<evidence type="ECO:0000256" key="1">
    <source>
        <dbReference type="SAM" id="MobiDB-lite"/>
    </source>
</evidence>
<feature type="region of interest" description="Disordered" evidence="1">
    <location>
        <begin position="1"/>
        <end position="35"/>
    </location>
</feature>
<feature type="compositionally biased region" description="Gly residues" evidence="1">
    <location>
        <begin position="1441"/>
        <end position="1459"/>
    </location>
</feature>
<dbReference type="EMBL" id="MU155162">
    <property type="protein sequence ID" value="KAF9482740.1"/>
    <property type="molecule type" value="Genomic_DNA"/>
</dbReference>
<feature type="region of interest" description="Disordered" evidence="1">
    <location>
        <begin position="1115"/>
        <end position="1366"/>
    </location>
</feature>
<feature type="compositionally biased region" description="Acidic residues" evidence="1">
    <location>
        <begin position="507"/>
        <end position="517"/>
    </location>
</feature>
<feature type="compositionally biased region" description="Polar residues" evidence="1">
    <location>
        <begin position="1052"/>
        <end position="1063"/>
    </location>
</feature>
<dbReference type="GO" id="GO:0030864">
    <property type="term" value="C:cortical actin cytoskeleton"/>
    <property type="evidence" value="ECO:0007669"/>
    <property type="project" value="TreeGrafter"/>
</dbReference>
<feature type="region of interest" description="Disordered" evidence="1">
    <location>
        <begin position="918"/>
        <end position="940"/>
    </location>
</feature>
<reference evidence="2" key="1">
    <citation type="submission" date="2020-11" db="EMBL/GenBank/DDBJ databases">
        <authorList>
            <consortium name="DOE Joint Genome Institute"/>
            <person name="Ahrendt S."/>
            <person name="Riley R."/>
            <person name="Andreopoulos W."/>
            <person name="Labutti K."/>
            <person name="Pangilinan J."/>
            <person name="Ruiz-Duenas F.J."/>
            <person name="Barrasa J.M."/>
            <person name="Sanchez-Garcia M."/>
            <person name="Camarero S."/>
            <person name="Miyauchi S."/>
            <person name="Serrano A."/>
            <person name="Linde D."/>
            <person name="Babiker R."/>
            <person name="Drula E."/>
            <person name="Ayuso-Fernandez I."/>
            <person name="Pacheco R."/>
            <person name="Padilla G."/>
            <person name="Ferreira P."/>
            <person name="Barriuso J."/>
            <person name="Kellner H."/>
            <person name="Castanera R."/>
            <person name="Alfaro M."/>
            <person name="Ramirez L."/>
            <person name="Pisabarro A.G."/>
            <person name="Kuo A."/>
            <person name="Tritt A."/>
            <person name="Lipzen A."/>
            <person name="He G."/>
            <person name="Yan M."/>
            <person name="Ng V."/>
            <person name="Cullen D."/>
            <person name="Martin F."/>
            <person name="Rosso M.-N."/>
            <person name="Henrissat B."/>
            <person name="Hibbett D."/>
            <person name="Martinez A.T."/>
            <person name="Grigoriev I.V."/>
        </authorList>
    </citation>
    <scope>NUCLEOTIDE SEQUENCE</scope>
    <source>
        <strain evidence="2">CIRM-BRFM 674</strain>
    </source>
</reference>
<feature type="compositionally biased region" description="Low complexity" evidence="1">
    <location>
        <begin position="1564"/>
        <end position="1581"/>
    </location>
</feature>
<accession>A0A9P6D447</accession>
<feature type="compositionally biased region" description="Basic and acidic residues" evidence="1">
    <location>
        <begin position="554"/>
        <end position="571"/>
    </location>
</feature>
<feature type="region of interest" description="Disordered" evidence="1">
    <location>
        <begin position="830"/>
        <end position="860"/>
    </location>
</feature>
<feature type="compositionally biased region" description="Gly residues" evidence="1">
    <location>
        <begin position="836"/>
        <end position="852"/>
    </location>
</feature>
<feature type="compositionally biased region" description="Basic and acidic residues" evidence="1">
    <location>
        <begin position="1606"/>
        <end position="1624"/>
    </location>
</feature>
<feature type="compositionally biased region" description="Pro residues" evidence="1">
    <location>
        <begin position="522"/>
        <end position="536"/>
    </location>
</feature>
<feature type="region of interest" description="Disordered" evidence="1">
    <location>
        <begin position="708"/>
        <end position="781"/>
    </location>
</feature>
<feature type="compositionally biased region" description="Low complexity" evidence="1">
    <location>
        <begin position="26"/>
        <end position="35"/>
    </location>
</feature>
<name>A0A9P6D447_9AGAR</name>
<feature type="compositionally biased region" description="Low complexity" evidence="1">
    <location>
        <begin position="1313"/>
        <end position="1329"/>
    </location>
</feature>
<organism evidence="2 3">
    <name type="scientific">Pholiota conissans</name>
    <dbReference type="NCBI Taxonomy" id="109636"/>
    <lineage>
        <taxon>Eukaryota</taxon>
        <taxon>Fungi</taxon>
        <taxon>Dikarya</taxon>
        <taxon>Basidiomycota</taxon>
        <taxon>Agaricomycotina</taxon>
        <taxon>Agaricomycetes</taxon>
        <taxon>Agaricomycetidae</taxon>
        <taxon>Agaricales</taxon>
        <taxon>Agaricineae</taxon>
        <taxon>Strophariaceae</taxon>
        <taxon>Pholiota</taxon>
    </lineage>
</organism>
<feature type="region of interest" description="Disordered" evidence="1">
    <location>
        <begin position="1435"/>
        <end position="1681"/>
    </location>
</feature>
<feature type="compositionally biased region" description="Low complexity" evidence="1">
    <location>
        <begin position="1158"/>
        <end position="1171"/>
    </location>
</feature>
<feature type="compositionally biased region" description="Low complexity" evidence="1">
    <location>
        <begin position="273"/>
        <end position="297"/>
    </location>
</feature>
<feature type="compositionally biased region" description="Low complexity" evidence="1">
    <location>
        <begin position="343"/>
        <end position="356"/>
    </location>
</feature>
<feature type="compositionally biased region" description="Low complexity" evidence="1">
    <location>
        <begin position="918"/>
        <end position="932"/>
    </location>
</feature>
<dbReference type="PANTHER" id="PTHR10829:SF25">
    <property type="entry name" value="DREBRIN-LIKE PROTEIN"/>
    <property type="match status" value="1"/>
</dbReference>
<feature type="compositionally biased region" description="Basic and acidic residues" evidence="1">
    <location>
        <begin position="579"/>
        <end position="605"/>
    </location>
</feature>
<evidence type="ECO:0000313" key="2">
    <source>
        <dbReference type="EMBL" id="KAF9482740.1"/>
    </source>
</evidence>
<comment type="caution">
    <text evidence="2">The sequence shown here is derived from an EMBL/GenBank/DDBJ whole genome shotgun (WGS) entry which is preliminary data.</text>
</comment>
<feature type="compositionally biased region" description="Basic and acidic residues" evidence="1">
    <location>
        <begin position="396"/>
        <end position="405"/>
    </location>
</feature>
<dbReference type="OrthoDB" id="3071128at2759"/>
<feature type="region of interest" description="Disordered" evidence="1">
    <location>
        <begin position="1010"/>
        <end position="1081"/>
    </location>
</feature>
<evidence type="ECO:0000313" key="3">
    <source>
        <dbReference type="Proteomes" id="UP000807469"/>
    </source>
</evidence>
<feature type="region of interest" description="Disordered" evidence="1">
    <location>
        <begin position="225"/>
        <end position="415"/>
    </location>
</feature>
<feature type="region of interest" description="Disordered" evidence="1">
    <location>
        <begin position="463"/>
        <end position="651"/>
    </location>
</feature>
<feature type="compositionally biased region" description="Acidic residues" evidence="1">
    <location>
        <begin position="225"/>
        <end position="234"/>
    </location>
</feature>
<feature type="compositionally biased region" description="Basic residues" evidence="1">
    <location>
        <begin position="1582"/>
        <end position="1596"/>
    </location>
</feature>